<evidence type="ECO:0000259" key="3">
    <source>
        <dbReference type="PROSITE" id="PS50053"/>
    </source>
</evidence>
<feature type="region of interest" description="Disordered" evidence="1">
    <location>
        <begin position="53"/>
        <end position="81"/>
    </location>
</feature>
<dbReference type="PROSITE" id="PS50053">
    <property type="entry name" value="UBIQUITIN_2"/>
    <property type="match status" value="1"/>
</dbReference>
<feature type="transmembrane region" description="Helical" evidence="2">
    <location>
        <begin position="294"/>
        <end position="311"/>
    </location>
</feature>
<evidence type="ECO:0000313" key="4">
    <source>
        <dbReference type="EMBL" id="CAF0823303.1"/>
    </source>
</evidence>
<feature type="transmembrane region" description="Helical" evidence="2">
    <location>
        <begin position="318"/>
        <end position="343"/>
    </location>
</feature>
<dbReference type="EMBL" id="CAJOBC010000638">
    <property type="protein sequence ID" value="CAF3609916.1"/>
    <property type="molecule type" value="Genomic_DNA"/>
</dbReference>
<feature type="transmembrane region" description="Helical" evidence="2">
    <location>
        <begin position="9"/>
        <end position="28"/>
    </location>
</feature>
<dbReference type="PANTHER" id="PTHR14557">
    <property type="entry name" value="PROTEIN C7ORF21"/>
    <property type="match status" value="1"/>
</dbReference>
<accession>A0A813UAU6</accession>
<keyword evidence="2" id="KW-0472">Membrane</keyword>
<dbReference type="InterPro" id="IPR000626">
    <property type="entry name" value="Ubiquitin-like_dom"/>
</dbReference>
<dbReference type="GO" id="GO:0036503">
    <property type="term" value="P:ERAD pathway"/>
    <property type="evidence" value="ECO:0007669"/>
    <property type="project" value="InterPro"/>
</dbReference>
<evidence type="ECO:0000256" key="2">
    <source>
        <dbReference type="SAM" id="Phobius"/>
    </source>
</evidence>
<proteinExistence type="predicted"/>
<feature type="domain" description="Ubiquitin-like" evidence="3">
    <location>
        <begin position="190"/>
        <end position="257"/>
    </location>
</feature>
<dbReference type="AlphaFoldDB" id="A0A813UAU6"/>
<keyword evidence="2" id="KW-1133">Transmembrane helix</keyword>
<keyword evidence="8" id="KW-1185">Reference proteome</keyword>
<dbReference type="SUPFAM" id="SSF54236">
    <property type="entry name" value="Ubiquitin-like"/>
    <property type="match status" value="1"/>
</dbReference>
<name>A0A813UAU6_9BILA</name>
<dbReference type="EMBL" id="CAJOBA010004457">
    <property type="protein sequence ID" value="CAF3713629.1"/>
    <property type="molecule type" value="Genomic_DNA"/>
</dbReference>
<feature type="compositionally biased region" description="Acidic residues" evidence="1">
    <location>
        <begin position="109"/>
        <end position="124"/>
    </location>
</feature>
<evidence type="ECO:0000313" key="7">
    <source>
        <dbReference type="EMBL" id="CAF3713629.1"/>
    </source>
</evidence>
<dbReference type="EMBL" id="CAJNOQ010000638">
    <property type="protein sequence ID" value="CAF0823303.1"/>
    <property type="molecule type" value="Genomic_DNA"/>
</dbReference>
<dbReference type="InterPro" id="IPR040352">
    <property type="entry name" value="TMUB1/2"/>
</dbReference>
<feature type="compositionally biased region" description="Polar residues" evidence="1">
    <location>
        <begin position="162"/>
        <end position="181"/>
    </location>
</feature>
<dbReference type="Proteomes" id="UP000682733">
    <property type="component" value="Unassembled WGS sequence"/>
</dbReference>
<evidence type="ECO:0000313" key="8">
    <source>
        <dbReference type="Proteomes" id="UP000663829"/>
    </source>
</evidence>
<feature type="region of interest" description="Disordered" evidence="1">
    <location>
        <begin position="156"/>
        <end position="183"/>
    </location>
</feature>
<evidence type="ECO:0000313" key="6">
    <source>
        <dbReference type="EMBL" id="CAF3609916.1"/>
    </source>
</evidence>
<dbReference type="Pfam" id="PF00240">
    <property type="entry name" value="ubiquitin"/>
    <property type="match status" value="1"/>
</dbReference>
<evidence type="ECO:0000256" key="1">
    <source>
        <dbReference type="SAM" id="MobiDB-lite"/>
    </source>
</evidence>
<keyword evidence="2" id="KW-0812">Transmembrane</keyword>
<feature type="compositionally biased region" description="Basic and acidic residues" evidence="1">
    <location>
        <begin position="69"/>
        <end position="81"/>
    </location>
</feature>
<dbReference type="Proteomes" id="UP000677228">
    <property type="component" value="Unassembled WGS sequence"/>
</dbReference>
<reference evidence="4" key="1">
    <citation type="submission" date="2021-02" db="EMBL/GenBank/DDBJ databases">
        <authorList>
            <person name="Nowell W R."/>
        </authorList>
    </citation>
    <scope>NUCLEOTIDE SEQUENCE</scope>
</reference>
<dbReference type="Gene3D" id="3.10.20.90">
    <property type="entry name" value="Phosphatidylinositol 3-kinase Catalytic Subunit, Chain A, domain 1"/>
    <property type="match status" value="1"/>
</dbReference>
<comment type="caution">
    <text evidence="4">The sequence shown here is derived from an EMBL/GenBank/DDBJ whole genome shotgun (WGS) entry which is preliminary data.</text>
</comment>
<dbReference type="Proteomes" id="UP000681722">
    <property type="component" value="Unassembled WGS sequence"/>
</dbReference>
<dbReference type="SMART" id="SM00213">
    <property type="entry name" value="UBQ"/>
    <property type="match status" value="1"/>
</dbReference>
<dbReference type="EMBL" id="CAJNOK010004453">
    <property type="protein sequence ID" value="CAF0938158.1"/>
    <property type="molecule type" value="Genomic_DNA"/>
</dbReference>
<dbReference type="Proteomes" id="UP000663829">
    <property type="component" value="Unassembled WGS sequence"/>
</dbReference>
<gene>
    <name evidence="4" type="ORF">GPM918_LOCUS4662</name>
    <name evidence="5" type="ORF">OVA965_LOCUS11494</name>
    <name evidence="6" type="ORF">SRO942_LOCUS4663</name>
    <name evidence="7" type="ORF">TMI583_LOCUS11495</name>
</gene>
<dbReference type="PANTHER" id="PTHR14557:SF5">
    <property type="entry name" value="UBIQUITIN-LIKE DOMAIN-CONTAINING PROTEIN"/>
    <property type="match status" value="1"/>
</dbReference>
<dbReference type="CDD" id="cd17057">
    <property type="entry name" value="Ubl_TMUB1_like"/>
    <property type="match status" value="1"/>
</dbReference>
<sequence length="737" mass="85741">MLIEGIGDDVIFVVGFLFFGCIILLAWLSTDVSHIHFPTTLFIIERRSRRRNSQHITTEPASNIQQQTEEQRQERDTNDHNTLMRETITQALNYELEDHHFPSGSETQTEVDSDLESSENEESFLSDQLLTNTTQSSFVVCNDSNQLSQDRSAIECNDQSKRSQTNDINSSNNDRTTNNGITPVVDENSLHILIKFLNDTQKAIVASPNDTISTVKRMYFSDELANNKSVRFIYQGRVLDDKYTLQSYNIKDQTTIHCQISQIRQPPSIAQEQQNNSQTSFDHSFIDSSPIDTSSFFILLIGLLLGFVWFLRVRCRQLFTPISTLMLIIITLMYLIFTFGTYVSPRLRQTTRTISVTSTSSQIQHMDEKLRQDIYRILSSLSCPYIKLSIKIFDNVQNNIRIFLWLLDRYDKQLYEKLSSTRITDIQLIKEFCAQACLFPFELLNYFDKIWSITSQTTTTTTDDNPNENYHIGELLFRYMNTYNYHYLKVHSLKPTITMIDIQLGLIEYVVDINNCSNLINSDDGNKIIKFYQNMWEQREKLEMFENFAIDEQQHIKTNAKIIEYLDDITQDIDHQFSNDLNEALKTIKDELILIKQNNADKQQQMPPQTILTTEQQQNYAKQLDLSMNDWNEFYKKFKSIIPTTSSTTTNHSTTCPLIEINKHNIDSILKINRLNDINSRTDKNNQLFLNKCQEIFSNLSTNNENLDENKQLLSLDAQVELTTSLNKILTKIKYSR</sequence>
<dbReference type="OrthoDB" id="161999at2759"/>
<organism evidence="4 8">
    <name type="scientific">Didymodactylos carnosus</name>
    <dbReference type="NCBI Taxonomy" id="1234261"/>
    <lineage>
        <taxon>Eukaryota</taxon>
        <taxon>Metazoa</taxon>
        <taxon>Spiralia</taxon>
        <taxon>Gnathifera</taxon>
        <taxon>Rotifera</taxon>
        <taxon>Eurotatoria</taxon>
        <taxon>Bdelloidea</taxon>
        <taxon>Philodinida</taxon>
        <taxon>Philodinidae</taxon>
        <taxon>Didymodactylos</taxon>
    </lineage>
</organism>
<feature type="region of interest" description="Disordered" evidence="1">
    <location>
        <begin position="100"/>
        <end position="124"/>
    </location>
</feature>
<evidence type="ECO:0000313" key="5">
    <source>
        <dbReference type="EMBL" id="CAF0938158.1"/>
    </source>
</evidence>
<protein>
    <recommendedName>
        <fullName evidence="3">Ubiquitin-like domain-containing protein</fullName>
    </recommendedName>
</protein>
<dbReference type="InterPro" id="IPR029071">
    <property type="entry name" value="Ubiquitin-like_domsf"/>
</dbReference>
<feature type="compositionally biased region" description="Polar residues" evidence="1">
    <location>
        <begin position="54"/>
        <end position="64"/>
    </location>
</feature>